<dbReference type="PANTHER" id="PTHR42789">
    <property type="entry name" value="D-ISOMER SPECIFIC 2-HYDROXYACID DEHYDROGENASE FAMILY PROTEIN (AFU_ORTHOLOGUE AFUA_6G10090)"/>
    <property type="match status" value="1"/>
</dbReference>
<reference evidence="7 8" key="1">
    <citation type="submission" date="2016-03" db="EMBL/GenBank/DDBJ databases">
        <title>Acetic acid bacteria sequencing.</title>
        <authorList>
            <person name="Brandt J."/>
            <person name="Jakob F."/>
            <person name="Vogel R.F."/>
        </authorList>
    </citation>
    <scope>NUCLEOTIDE SEQUENCE [LARGE SCALE GENOMIC DNA]</scope>
    <source>
        <strain evidence="7 8">TMW2.1153</strain>
    </source>
</reference>
<name>A0A1U9KJ47_ACEAC</name>
<organism evidence="7 8">
    <name type="scientific">Acetobacter aceti</name>
    <dbReference type="NCBI Taxonomy" id="435"/>
    <lineage>
        <taxon>Bacteria</taxon>
        <taxon>Pseudomonadati</taxon>
        <taxon>Pseudomonadota</taxon>
        <taxon>Alphaproteobacteria</taxon>
        <taxon>Acetobacterales</taxon>
        <taxon>Acetobacteraceae</taxon>
        <taxon>Acetobacter</taxon>
        <taxon>Acetobacter subgen. Acetobacter</taxon>
    </lineage>
</organism>
<dbReference type="SUPFAM" id="SSF52283">
    <property type="entry name" value="Formate/glycerate dehydrogenase catalytic domain-like"/>
    <property type="match status" value="1"/>
</dbReference>
<dbReference type="GO" id="GO:0016616">
    <property type="term" value="F:oxidoreductase activity, acting on the CH-OH group of donors, NAD or NADP as acceptor"/>
    <property type="evidence" value="ECO:0007669"/>
    <property type="project" value="InterPro"/>
</dbReference>
<evidence type="ECO:0000259" key="5">
    <source>
        <dbReference type="Pfam" id="PF00389"/>
    </source>
</evidence>
<dbReference type="KEGG" id="aace:A0U92_14745"/>
<evidence type="ECO:0000256" key="4">
    <source>
        <dbReference type="RuleBase" id="RU003719"/>
    </source>
</evidence>
<dbReference type="RefSeq" id="WP_077813840.1">
    <property type="nucleotide sequence ID" value="NZ_CP014692.1"/>
</dbReference>
<dbReference type="GO" id="GO:0051287">
    <property type="term" value="F:NAD binding"/>
    <property type="evidence" value="ECO:0007669"/>
    <property type="project" value="InterPro"/>
</dbReference>
<accession>A0A1U9KJ47</accession>
<dbReference type="PANTHER" id="PTHR42789:SF1">
    <property type="entry name" value="D-ISOMER SPECIFIC 2-HYDROXYACID DEHYDROGENASE FAMILY PROTEIN (AFU_ORTHOLOGUE AFUA_6G10090)"/>
    <property type="match status" value="1"/>
</dbReference>
<dbReference type="Gene3D" id="3.40.50.720">
    <property type="entry name" value="NAD(P)-binding Rossmann-like Domain"/>
    <property type="match status" value="2"/>
</dbReference>
<dbReference type="Pfam" id="PF00389">
    <property type="entry name" value="2-Hacid_dh"/>
    <property type="match status" value="1"/>
</dbReference>
<evidence type="ECO:0000256" key="3">
    <source>
        <dbReference type="ARBA" id="ARBA00023027"/>
    </source>
</evidence>
<dbReference type="InterPro" id="IPR006139">
    <property type="entry name" value="D-isomer_2_OHA_DH_cat_dom"/>
</dbReference>
<proteinExistence type="inferred from homology"/>
<comment type="similarity">
    <text evidence="1 4">Belongs to the D-isomer specific 2-hydroxyacid dehydrogenase family.</text>
</comment>
<dbReference type="InterPro" id="IPR036291">
    <property type="entry name" value="NAD(P)-bd_dom_sf"/>
</dbReference>
<dbReference type="InterPro" id="IPR050857">
    <property type="entry name" value="D-2-hydroxyacid_DH"/>
</dbReference>
<protein>
    <submittedName>
        <fullName evidence="7">3-phosphoglycerate dehydrogenase</fullName>
    </submittedName>
</protein>
<evidence type="ECO:0000256" key="1">
    <source>
        <dbReference type="ARBA" id="ARBA00005854"/>
    </source>
</evidence>
<dbReference type="Pfam" id="PF02826">
    <property type="entry name" value="2-Hacid_dh_C"/>
    <property type="match status" value="1"/>
</dbReference>
<evidence type="ECO:0000313" key="7">
    <source>
        <dbReference type="EMBL" id="AQS85821.1"/>
    </source>
</evidence>
<gene>
    <name evidence="7" type="ORF">A0U92_14745</name>
</gene>
<dbReference type="STRING" id="435.A0U92_14745"/>
<evidence type="ECO:0000256" key="2">
    <source>
        <dbReference type="ARBA" id="ARBA00023002"/>
    </source>
</evidence>
<dbReference type="EMBL" id="CP014692">
    <property type="protein sequence ID" value="AQS85821.1"/>
    <property type="molecule type" value="Genomic_DNA"/>
</dbReference>
<feature type="domain" description="D-isomer specific 2-hydroxyacid dehydrogenase NAD-binding" evidence="6">
    <location>
        <begin position="105"/>
        <end position="285"/>
    </location>
</feature>
<dbReference type="OrthoDB" id="9793626at2"/>
<evidence type="ECO:0000313" key="8">
    <source>
        <dbReference type="Proteomes" id="UP000188937"/>
    </source>
</evidence>
<dbReference type="InterPro" id="IPR006140">
    <property type="entry name" value="D-isomer_DH_NAD-bd"/>
</dbReference>
<keyword evidence="8" id="KW-1185">Reference proteome</keyword>
<dbReference type="Proteomes" id="UP000188937">
    <property type="component" value="Chromosome"/>
</dbReference>
<sequence>MPACFITQPIAKEAVAFLRQQNVTVRFASSMTMATVIKEVGAADAVITRDLGFSAAAVAAAPALRLIACHGSGTDRIAVDAAKTRGIVVTRALGSNSRSVAELTIGLMLTVARRICEADRAVRANDWVFRYRGAGMELHGKTLGLVGFGAIAREVARIAAAGFGMNVRAWSSSVEASVFAEHGVTMMSDLPSLLRSSDVISLHRPAGRGGDVSPVISDETIRDLRSGSILLNTSRGVAVDRDALLAALQSGRLAGAGLDVLAEEPPEPDDRLLQCEGVVFTPHVGAATTDALVRTAMMCAHQVMDVFAGRIPPHAL</sequence>
<dbReference type="SUPFAM" id="SSF51735">
    <property type="entry name" value="NAD(P)-binding Rossmann-fold domains"/>
    <property type="match status" value="1"/>
</dbReference>
<feature type="domain" description="D-isomer specific 2-hydroxyacid dehydrogenase catalytic" evidence="5">
    <location>
        <begin position="5"/>
        <end position="315"/>
    </location>
</feature>
<keyword evidence="2 4" id="KW-0560">Oxidoreductase</keyword>
<dbReference type="AlphaFoldDB" id="A0A1U9KJ47"/>
<evidence type="ECO:0000259" key="6">
    <source>
        <dbReference type="Pfam" id="PF02826"/>
    </source>
</evidence>
<keyword evidence="3" id="KW-0520">NAD</keyword>